<feature type="transmembrane region" description="Helical" evidence="1">
    <location>
        <begin position="188"/>
        <end position="208"/>
    </location>
</feature>
<dbReference type="STRING" id="492660.SAMN05192566_0728"/>
<dbReference type="Pfam" id="PF12696">
    <property type="entry name" value="TraG-D_C"/>
    <property type="match status" value="1"/>
</dbReference>
<protein>
    <submittedName>
        <fullName evidence="3">TraM recognition site of TraD and TraG</fullName>
    </submittedName>
</protein>
<gene>
    <name evidence="3" type="ORF">SAMN05192566_0728</name>
</gene>
<dbReference type="InterPro" id="IPR032689">
    <property type="entry name" value="TraG-D_C"/>
</dbReference>
<dbReference type="InterPro" id="IPR027417">
    <property type="entry name" value="P-loop_NTPase"/>
</dbReference>
<feature type="transmembrane region" description="Helical" evidence="1">
    <location>
        <begin position="165"/>
        <end position="182"/>
    </location>
</feature>
<dbReference type="Proteomes" id="UP000198629">
    <property type="component" value="Unassembled WGS sequence"/>
</dbReference>
<dbReference type="Gene3D" id="3.40.50.300">
    <property type="entry name" value="P-loop containing nucleotide triphosphate hydrolases"/>
    <property type="match status" value="2"/>
</dbReference>
<evidence type="ECO:0000313" key="4">
    <source>
        <dbReference type="Proteomes" id="UP000198629"/>
    </source>
</evidence>
<accession>A0A1G9A9E9</accession>
<reference evidence="4" key="1">
    <citation type="submission" date="2016-10" db="EMBL/GenBank/DDBJ databases">
        <authorList>
            <person name="Varghese N."/>
            <person name="Submissions S."/>
        </authorList>
    </citation>
    <scope>NUCLEOTIDE SEQUENCE [LARGE SCALE GENOMIC DNA]</scope>
    <source>
        <strain evidence="4">CBMB127</strain>
    </source>
</reference>
<keyword evidence="4" id="KW-1185">Reference proteome</keyword>
<feature type="transmembrane region" description="Helical" evidence="1">
    <location>
        <begin position="104"/>
        <end position="127"/>
    </location>
</feature>
<dbReference type="EMBL" id="FNFX01000001">
    <property type="protein sequence ID" value="SDK23235.1"/>
    <property type="molecule type" value="Genomic_DNA"/>
</dbReference>
<dbReference type="AlphaFoldDB" id="A0A1G9A9E9"/>
<sequence length="793" mass="88338">MKDKLDKAVDKLKPVNTFFSKVVHIIKQWKGLVVFLNVKGMQKEALEWTNEITQRGGIYSSSIVPADLRNTKNRTILSKSGKKIAGLCLPKDWNGGSDPGISQLYIAIVFSLMILLNVLGITGLGNIASSFNFFMIASVIGSIVGTFLTVMLVAKFLFMVNMKTFLKPMGIFLSIALAYIAINLNIDSWIFTTFLYIVPAFIIFASSYREDMKRALELRKQVGAHGGTLNEKFVNSEKLSNPLVNQISNALKDSTPYIESGTALGNFQDQGDINAPESGNTIGFTLQDLYTHLFVFGKSGGGKSRYLRYLAYKLYAIERMSGKKMGYLVLDGKGDLAYELEATLDAIIAPHLVKNLMIFGDLRPEQIVEVILNASGSNQNAGANEIFRLGGAELLYYSLLTRQKLLEMKSLDNQSEDFMKATSSISGSTNYIIKLGKMLTEVGTFIDGKFSHPIVSILEFHPNLFSDKGITKILDYITLNQNKENQETIQSFFANFMSWLSPLTQNESLYDWADSETSDIDILDILKGAKYGVSLPPEKYGNAGRIITQLLKARLSNALAQRKADWRNDKTQTQVMLIIDECQDIISDDDVDQSQKGRSRGVSYIFATQHLTNLINKLGSKEKAHALLLSFSNYVMLETDNEDTDNFMSEVIGKIKVVTSSAPQGNPIDFATTSNNFMRSPEFDASHPEAHAMKFAGDLDATKLIYDRKNSSDELDKYRGLSEYMTDPNNPVRALYTEANKKSLERPGLALVRFKRALFPRSDIVKIHGISTEELEVLVAEVKAQYPDIKEAA</sequence>
<dbReference type="OrthoDB" id="6045057at2"/>
<proteinExistence type="predicted"/>
<dbReference type="PANTHER" id="PTHR30121:SF6">
    <property type="entry name" value="SLR6007 PROTEIN"/>
    <property type="match status" value="1"/>
</dbReference>
<name>A0A1G9A9E9_9PROT</name>
<keyword evidence="1" id="KW-0472">Membrane</keyword>
<dbReference type="InterPro" id="IPR051162">
    <property type="entry name" value="T4SS_component"/>
</dbReference>
<feature type="transmembrane region" description="Helical" evidence="1">
    <location>
        <begin position="133"/>
        <end position="158"/>
    </location>
</feature>
<keyword evidence="1" id="KW-1133">Transmembrane helix</keyword>
<keyword evidence="1" id="KW-0812">Transmembrane</keyword>
<feature type="domain" description="TraD/TraG TraM recognition site" evidence="2">
    <location>
        <begin position="575"/>
        <end position="662"/>
    </location>
</feature>
<dbReference type="SUPFAM" id="SSF52540">
    <property type="entry name" value="P-loop containing nucleoside triphosphate hydrolases"/>
    <property type="match status" value="1"/>
</dbReference>
<organism evidence="3 4">
    <name type="scientific">Methylophilus rhizosphaerae</name>
    <dbReference type="NCBI Taxonomy" id="492660"/>
    <lineage>
        <taxon>Bacteria</taxon>
        <taxon>Pseudomonadati</taxon>
        <taxon>Pseudomonadota</taxon>
        <taxon>Betaproteobacteria</taxon>
        <taxon>Nitrosomonadales</taxon>
        <taxon>Methylophilaceae</taxon>
        <taxon>Methylophilus</taxon>
    </lineage>
</organism>
<evidence type="ECO:0000313" key="3">
    <source>
        <dbReference type="EMBL" id="SDK23235.1"/>
    </source>
</evidence>
<dbReference type="PANTHER" id="PTHR30121">
    <property type="entry name" value="UNCHARACTERIZED PROTEIN YJGR-RELATED"/>
    <property type="match status" value="1"/>
</dbReference>
<evidence type="ECO:0000259" key="2">
    <source>
        <dbReference type="Pfam" id="PF12696"/>
    </source>
</evidence>
<evidence type="ECO:0000256" key="1">
    <source>
        <dbReference type="SAM" id="Phobius"/>
    </source>
</evidence>
<dbReference type="RefSeq" id="WP_091470052.1">
    <property type="nucleotide sequence ID" value="NZ_FNFX01000001.1"/>
</dbReference>